<keyword evidence="3 6" id="KW-0862">Zinc</keyword>
<evidence type="ECO:0000256" key="7">
    <source>
        <dbReference type="SAM" id="MobiDB-lite"/>
    </source>
</evidence>
<keyword evidence="10" id="KW-1185">Reference proteome</keyword>
<comment type="catalytic activity">
    <reaction evidence="5 6">
        <text>L-methionyl-[protein] + [thioredoxin]-disulfide + H2O = L-methionyl-(R)-S-oxide-[protein] + [thioredoxin]-dithiol</text>
        <dbReference type="Rhea" id="RHEA:24164"/>
        <dbReference type="Rhea" id="RHEA-COMP:10698"/>
        <dbReference type="Rhea" id="RHEA-COMP:10700"/>
        <dbReference type="Rhea" id="RHEA-COMP:12313"/>
        <dbReference type="Rhea" id="RHEA-COMP:12314"/>
        <dbReference type="ChEBI" id="CHEBI:15377"/>
        <dbReference type="ChEBI" id="CHEBI:16044"/>
        <dbReference type="ChEBI" id="CHEBI:29950"/>
        <dbReference type="ChEBI" id="CHEBI:45764"/>
        <dbReference type="ChEBI" id="CHEBI:50058"/>
        <dbReference type="EC" id="1.8.4.12"/>
    </reaction>
</comment>
<protein>
    <recommendedName>
        <fullName evidence="6">Peptide methionine sulfoxide reductase MsrB</fullName>
        <ecNumber evidence="6">1.8.4.12</ecNumber>
    </recommendedName>
    <alternativeName>
        <fullName evidence="6">Peptide-methionine (R)-S-oxide reductase</fullName>
    </alternativeName>
</protein>
<feature type="compositionally biased region" description="Basic and acidic residues" evidence="7">
    <location>
        <begin position="1"/>
        <end position="20"/>
    </location>
</feature>
<evidence type="ECO:0000256" key="3">
    <source>
        <dbReference type="ARBA" id="ARBA00022833"/>
    </source>
</evidence>
<evidence type="ECO:0000256" key="4">
    <source>
        <dbReference type="ARBA" id="ARBA00023002"/>
    </source>
</evidence>
<evidence type="ECO:0000313" key="9">
    <source>
        <dbReference type="EMBL" id="ESR22750.1"/>
    </source>
</evidence>
<keyword evidence="4 6" id="KW-0560">Oxidoreductase</keyword>
<dbReference type="GO" id="GO:0033743">
    <property type="term" value="F:peptide-methionine (R)-S-oxide reductase activity"/>
    <property type="evidence" value="ECO:0007669"/>
    <property type="project" value="UniProtKB-UniRule"/>
</dbReference>
<feature type="domain" description="MsrB" evidence="8">
    <location>
        <begin position="16"/>
        <end position="138"/>
    </location>
</feature>
<keyword evidence="2 6" id="KW-0479">Metal-binding</keyword>
<name>V4RHK2_9HYPH</name>
<dbReference type="PANTHER" id="PTHR10173">
    <property type="entry name" value="METHIONINE SULFOXIDE REDUCTASE"/>
    <property type="match status" value="1"/>
</dbReference>
<dbReference type="InterPro" id="IPR002579">
    <property type="entry name" value="Met_Sox_Rdtase_MsrB_dom"/>
</dbReference>
<accession>V4RHK2</accession>
<dbReference type="InterPro" id="IPR028427">
    <property type="entry name" value="Met_Sox_Rdtase_MsrB"/>
</dbReference>
<dbReference type="FunFam" id="2.170.150.20:FF:000001">
    <property type="entry name" value="Peptide methionine sulfoxide reductase MsrB"/>
    <property type="match status" value="1"/>
</dbReference>
<reference evidence="9 10" key="1">
    <citation type="journal article" date="2014" name="Genome Announc.">
        <title>Draft Genome Sequence of Lutibaculum baratangense Strain AMV1T, Isolated from a Mud Volcano in Andamans, India.</title>
        <authorList>
            <person name="Singh A."/>
            <person name="Sreenivas A."/>
            <person name="Sathyanarayana Reddy G."/>
            <person name="Pinnaka A.K."/>
            <person name="Shivaji S."/>
        </authorList>
    </citation>
    <scope>NUCLEOTIDE SEQUENCE [LARGE SCALE GENOMIC DNA]</scope>
    <source>
        <strain evidence="9 10">AMV1</strain>
    </source>
</reference>
<comment type="cofactor">
    <cofactor evidence="6">
        <name>Zn(2+)</name>
        <dbReference type="ChEBI" id="CHEBI:29105"/>
    </cofactor>
    <text evidence="6">Binds 1 zinc ion per subunit. The zinc ion is important for the structural integrity of the protein.</text>
</comment>
<dbReference type="AlphaFoldDB" id="V4RHK2"/>
<feature type="binding site" evidence="6">
    <location>
        <position position="104"/>
    </location>
    <ligand>
        <name>Zn(2+)</name>
        <dbReference type="ChEBI" id="CHEBI:29105"/>
    </ligand>
</feature>
<dbReference type="SUPFAM" id="SSF51316">
    <property type="entry name" value="Mss4-like"/>
    <property type="match status" value="1"/>
</dbReference>
<evidence type="ECO:0000313" key="10">
    <source>
        <dbReference type="Proteomes" id="UP000017819"/>
    </source>
</evidence>
<sequence>MKMSDTETSGRVEKSDREWQEELTPEQYRVTRCQGTERPFTGPYWDEKAAGTYACVCCGTPLFSSEQKYDSGSGWPSYWAPIAEGRVSEHEDLSHGMRRVEARCATCDAHLGHVFPDGPPPTGLRYCINGHALSFDRKLA</sequence>
<dbReference type="STRING" id="631454.N177_3887"/>
<dbReference type="GO" id="GO:0006979">
    <property type="term" value="P:response to oxidative stress"/>
    <property type="evidence" value="ECO:0007669"/>
    <property type="project" value="InterPro"/>
</dbReference>
<dbReference type="Proteomes" id="UP000017819">
    <property type="component" value="Unassembled WGS sequence"/>
</dbReference>
<evidence type="ECO:0000256" key="5">
    <source>
        <dbReference type="ARBA" id="ARBA00048488"/>
    </source>
</evidence>
<dbReference type="GO" id="GO:0005737">
    <property type="term" value="C:cytoplasm"/>
    <property type="evidence" value="ECO:0007669"/>
    <property type="project" value="TreeGrafter"/>
</dbReference>
<dbReference type="Gene3D" id="2.170.150.20">
    <property type="entry name" value="Peptide methionine sulfoxide reductase"/>
    <property type="match status" value="1"/>
</dbReference>
<feature type="binding site" evidence="6">
    <location>
        <position position="107"/>
    </location>
    <ligand>
        <name>Zn(2+)</name>
        <dbReference type="ChEBI" id="CHEBI:29105"/>
    </ligand>
</feature>
<organism evidence="9 10">
    <name type="scientific">Lutibaculum baratangense AMV1</name>
    <dbReference type="NCBI Taxonomy" id="631454"/>
    <lineage>
        <taxon>Bacteria</taxon>
        <taxon>Pseudomonadati</taxon>
        <taxon>Pseudomonadota</taxon>
        <taxon>Alphaproteobacteria</taxon>
        <taxon>Hyphomicrobiales</taxon>
        <taxon>Tepidamorphaceae</taxon>
        <taxon>Lutibaculum</taxon>
    </lineage>
</organism>
<dbReference type="PROSITE" id="PS51790">
    <property type="entry name" value="MSRB"/>
    <property type="match status" value="1"/>
</dbReference>
<feature type="region of interest" description="Disordered" evidence="7">
    <location>
        <begin position="1"/>
        <end position="25"/>
    </location>
</feature>
<dbReference type="GO" id="GO:0008270">
    <property type="term" value="F:zinc ion binding"/>
    <property type="evidence" value="ECO:0007669"/>
    <property type="project" value="UniProtKB-UniRule"/>
</dbReference>
<evidence type="ECO:0000256" key="2">
    <source>
        <dbReference type="ARBA" id="ARBA00022723"/>
    </source>
</evidence>
<dbReference type="GO" id="GO:0030091">
    <property type="term" value="P:protein repair"/>
    <property type="evidence" value="ECO:0007669"/>
    <property type="project" value="InterPro"/>
</dbReference>
<dbReference type="NCBIfam" id="TIGR00357">
    <property type="entry name" value="peptide-methionine (R)-S-oxide reductase MsrB"/>
    <property type="match status" value="1"/>
</dbReference>
<dbReference type="HAMAP" id="MF_01400">
    <property type="entry name" value="MsrB"/>
    <property type="match status" value="1"/>
</dbReference>
<dbReference type="PATRIC" id="fig|631454.5.peg.3839"/>
<comment type="caution">
    <text evidence="9">The sequence shown here is derived from an EMBL/GenBank/DDBJ whole genome shotgun (WGS) entry which is preliminary data.</text>
</comment>
<comment type="similarity">
    <text evidence="1 6">Belongs to the MsrB Met sulfoxide reductase family.</text>
</comment>
<dbReference type="InterPro" id="IPR011057">
    <property type="entry name" value="Mss4-like_sf"/>
</dbReference>
<gene>
    <name evidence="6" type="primary">msrB</name>
    <name evidence="9" type="ORF">N177_3887</name>
</gene>
<dbReference type="EMBL" id="AWXZ01000040">
    <property type="protein sequence ID" value="ESR22750.1"/>
    <property type="molecule type" value="Genomic_DNA"/>
</dbReference>
<feature type="binding site" evidence="6">
    <location>
        <position position="55"/>
    </location>
    <ligand>
        <name>Zn(2+)</name>
        <dbReference type="ChEBI" id="CHEBI:29105"/>
    </ligand>
</feature>
<proteinExistence type="inferred from homology"/>
<dbReference type="Pfam" id="PF01641">
    <property type="entry name" value="SelR"/>
    <property type="match status" value="1"/>
</dbReference>
<feature type="binding site" evidence="6">
    <location>
        <position position="58"/>
    </location>
    <ligand>
        <name>Zn(2+)</name>
        <dbReference type="ChEBI" id="CHEBI:29105"/>
    </ligand>
</feature>
<feature type="active site" description="Nucleophile" evidence="6">
    <location>
        <position position="127"/>
    </location>
</feature>
<evidence type="ECO:0000259" key="8">
    <source>
        <dbReference type="PROSITE" id="PS51790"/>
    </source>
</evidence>
<evidence type="ECO:0000256" key="6">
    <source>
        <dbReference type="HAMAP-Rule" id="MF_01400"/>
    </source>
</evidence>
<dbReference type="eggNOG" id="COG0229">
    <property type="taxonomic scope" value="Bacteria"/>
</dbReference>
<dbReference type="PANTHER" id="PTHR10173:SF52">
    <property type="entry name" value="METHIONINE-R-SULFOXIDE REDUCTASE B1"/>
    <property type="match status" value="1"/>
</dbReference>
<evidence type="ECO:0000256" key="1">
    <source>
        <dbReference type="ARBA" id="ARBA00007174"/>
    </source>
</evidence>
<dbReference type="EC" id="1.8.4.12" evidence="6"/>